<keyword evidence="3" id="KW-1185">Reference proteome</keyword>
<feature type="domain" description="YetF C-terminal" evidence="1">
    <location>
        <begin position="2"/>
        <end position="47"/>
    </location>
</feature>
<dbReference type="InterPro" id="IPR023090">
    <property type="entry name" value="UPF0702_alpha/beta_dom_sf"/>
</dbReference>
<evidence type="ECO:0000259" key="1">
    <source>
        <dbReference type="Pfam" id="PF04239"/>
    </source>
</evidence>
<dbReference type="InterPro" id="IPR007353">
    <property type="entry name" value="DUF421"/>
</dbReference>
<proteinExistence type="predicted"/>
<evidence type="ECO:0000313" key="3">
    <source>
        <dbReference type="Proteomes" id="UP001595882"/>
    </source>
</evidence>
<dbReference type="Proteomes" id="UP001595882">
    <property type="component" value="Unassembled WGS sequence"/>
</dbReference>
<comment type="caution">
    <text evidence="2">The sequence shown here is derived from an EMBL/GenBank/DDBJ whole genome shotgun (WGS) entry which is preliminary data.</text>
</comment>
<protein>
    <recommendedName>
        <fullName evidence="1">YetF C-terminal domain-containing protein</fullName>
    </recommendedName>
</protein>
<dbReference type="Pfam" id="PF04239">
    <property type="entry name" value="DUF421"/>
    <property type="match status" value="1"/>
</dbReference>
<sequence length="100" mass="11723">MRIADIIRASPYFLYYEGVFYEEKMDKHQIRMEDLRAEVRKQGMSSFLFDLTESFATKNCRKVSINRITAPSASETELLVRILDKVAPYVMVMIKSNKFT</sequence>
<accession>A0ABV8WWE5</accession>
<reference evidence="3" key="1">
    <citation type="journal article" date="2019" name="Int. J. Syst. Evol. Microbiol.">
        <title>The Global Catalogue of Microorganisms (GCM) 10K type strain sequencing project: providing services to taxonomists for standard genome sequencing and annotation.</title>
        <authorList>
            <consortium name="The Broad Institute Genomics Platform"/>
            <consortium name="The Broad Institute Genome Sequencing Center for Infectious Disease"/>
            <person name="Wu L."/>
            <person name="Ma J."/>
        </authorList>
    </citation>
    <scope>NUCLEOTIDE SEQUENCE [LARGE SCALE GENOMIC DNA]</scope>
    <source>
        <strain evidence="3">CCUG 37865</strain>
    </source>
</reference>
<gene>
    <name evidence="2" type="ORF">ACFOY7_07575</name>
</gene>
<evidence type="ECO:0000313" key="2">
    <source>
        <dbReference type="EMBL" id="MFC4402931.1"/>
    </source>
</evidence>
<dbReference type="RefSeq" id="WP_390250988.1">
    <property type="nucleotide sequence ID" value="NZ_JBHSDT010000004.1"/>
</dbReference>
<dbReference type="EMBL" id="JBHSDT010000004">
    <property type="protein sequence ID" value="MFC4402931.1"/>
    <property type="molecule type" value="Genomic_DNA"/>
</dbReference>
<dbReference type="Gene3D" id="3.30.240.20">
    <property type="entry name" value="bsu07140 like domains"/>
    <property type="match status" value="1"/>
</dbReference>
<name>A0ABV8WWE5_9BACI</name>
<organism evidence="2 3">
    <name type="scientific">Gracilibacillus xinjiangensis</name>
    <dbReference type="NCBI Taxonomy" id="1193282"/>
    <lineage>
        <taxon>Bacteria</taxon>
        <taxon>Bacillati</taxon>
        <taxon>Bacillota</taxon>
        <taxon>Bacilli</taxon>
        <taxon>Bacillales</taxon>
        <taxon>Bacillaceae</taxon>
        <taxon>Gracilibacillus</taxon>
    </lineage>
</organism>